<proteinExistence type="predicted"/>
<evidence type="ECO:0000313" key="1">
    <source>
        <dbReference type="EMBL" id="QZH66296.1"/>
    </source>
</evidence>
<gene>
    <name evidence="1" type="ORF">K6L26_00785</name>
</gene>
<evidence type="ECO:0000313" key="2">
    <source>
        <dbReference type="Proteomes" id="UP000825598"/>
    </source>
</evidence>
<sequence length="319" mass="32731">MGLTNLETVKSFAEYGFAIKGSYEHIDALAGSDSLGDTILAASGIAADVTGAAQMGGEKLIDKFGDKIGPKLVDKFGDKFGAFGESTPSKFKEAYNPSNKQMKGLGTPIIGAALLTLNGMQLMCGMGEPDTGDRFAKGADNFTAISDVLKRATPTELWHGSGSDAYTAQNERQQDRASTMGQIDTDVKGIIADEAQQIKATRNVLDVSATLLTFMIPIAIVIGKIPPTGPANQMVFELSAVAATMPGALAAFGTMEALTLANAQKFGRAASAYREVAAGAKPTGAAPAVGSPPGGNTTSRPWSPSAGSSTGTGEGSINV</sequence>
<dbReference type="EMBL" id="CP081673">
    <property type="protein sequence ID" value="QZH66296.1"/>
    <property type="molecule type" value="Genomic_DNA"/>
</dbReference>
<dbReference type="Proteomes" id="UP000825598">
    <property type="component" value="Chromosome"/>
</dbReference>
<accession>A0ACD1FH27</accession>
<reference evidence="1" key="1">
    <citation type="submission" date="2021-07" db="EMBL/GenBank/DDBJ databases">
        <title>Complete Genome Sequences of Mycobacterium farcinogenes Isolated from Clinical Specimens from Patients in Thailand.</title>
        <authorList>
            <person name="Sodsai P."/>
        </authorList>
    </citation>
    <scope>NUCLEOTIDE SEQUENCE</scope>
    <source>
        <strain evidence="1">BKK/CU-MFGFA-001</strain>
    </source>
</reference>
<keyword evidence="2" id="KW-1185">Reference proteome</keyword>
<name>A0ACD1FH27_MYCFR</name>
<organism evidence="1 2">
    <name type="scientific">Mycolicibacterium farcinogenes</name>
    <name type="common">Mycobacterium farcinogenes</name>
    <dbReference type="NCBI Taxonomy" id="1802"/>
    <lineage>
        <taxon>Bacteria</taxon>
        <taxon>Bacillati</taxon>
        <taxon>Actinomycetota</taxon>
        <taxon>Actinomycetes</taxon>
        <taxon>Mycobacteriales</taxon>
        <taxon>Mycobacteriaceae</taxon>
        <taxon>Mycolicibacterium</taxon>
    </lineage>
</organism>
<protein>
    <submittedName>
        <fullName evidence="1">Uncharacterized protein</fullName>
    </submittedName>
</protein>